<feature type="region of interest" description="Disordered" evidence="1">
    <location>
        <begin position="179"/>
        <end position="212"/>
    </location>
</feature>
<dbReference type="VEuPathDB" id="FungiDB:DFL_000572"/>
<dbReference type="Proteomes" id="UP000283090">
    <property type="component" value="Unassembled WGS sequence"/>
</dbReference>
<evidence type="ECO:0000256" key="1">
    <source>
        <dbReference type="SAM" id="MobiDB-lite"/>
    </source>
</evidence>
<feature type="compositionally biased region" description="Polar residues" evidence="1">
    <location>
        <begin position="268"/>
        <end position="278"/>
    </location>
</feature>
<feature type="region of interest" description="Disordered" evidence="1">
    <location>
        <begin position="233"/>
        <end position="278"/>
    </location>
</feature>
<keyword evidence="2" id="KW-0732">Signal</keyword>
<dbReference type="AlphaFoldDB" id="A0A437AE49"/>
<feature type="signal peptide" evidence="2">
    <location>
        <begin position="1"/>
        <end position="25"/>
    </location>
</feature>
<feature type="chain" id="PRO_5019224004" evidence="2">
    <location>
        <begin position="26"/>
        <end position="278"/>
    </location>
</feature>
<protein>
    <submittedName>
        <fullName evidence="3">Uncharacterized protein</fullName>
    </submittedName>
</protein>
<organism evidence="3 4">
    <name type="scientific">Arthrobotrys flagrans</name>
    <name type="common">Nematode-trapping fungus</name>
    <name type="synonym">Trichothecium flagrans</name>
    <dbReference type="NCBI Taxonomy" id="97331"/>
    <lineage>
        <taxon>Eukaryota</taxon>
        <taxon>Fungi</taxon>
        <taxon>Dikarya</taxon>
        <taxon>Ascomycota</taxon>
        <taxon>Pezizomycotina</taxon>
        <taxon>Orbiliomycetes</taxon>
        <taxon>Orbiliales</taxon>
        <taxon>Orbiliaceae</taxon>
        <taxon>Arthrobotrys</taxon>
    </lineage>
</organism>
<proteinExistence type="predicted"/>
<sequence>MKSTLISIATLYLLSTLPGLVLVDGNPNTVISIALRSTTGGINTGYNAHPPPAIAFSLSPNPTGAGPHCIDPQLVMIGRYYNIENSQEIFFGPLGQITHFKVVDGEESHAWRMWDENVRGEGGERIGAVVWADGNRWRTSYGNNMMVRVLEFDWQPTIKAADELNAADVLADDELEPGTGWNLPEIEIGPPEGDNNNPREGMTPPGPSAPVIVQHPNRALQLQQQQPSLGIPAMFLRQVPPNPSTEVENAGEDQAGDKLEEPPKPQRSDPSGPNSAFG</sequence>
<name>A0A437AE49_ARTFL</name>
<dbReference type="GeneID" id="93582883"/>
<comment type="caution">
    <text evidence="3">The sequence shown here is derived from an EMBL/GenBank/DDBJ whole genome shotgun (WGS) entry which is preliminary data.</text>
</comment>
<reference evidence="3 4" key="1">
    <citation type="submission" date="2019-01" db="EMBL/GenBank/DDBJ databases">
        <title>Intercellular communication is required for trap formation in the nematode-trapping fungus Duddingtonia flagrans.</title>
        <authorList>
            <person name="Youssar L."/>
            <person name="Wernet V."/>
            <person name="Hensel N."/>
            <person name="Hildebrandt H.-G."/>
            <person name="Fischer R."/>
        </authorList>
    </citation>
    <scope>NUCLEOTIDE SEQUENCE [LARGE SCALE GENOMIC DNA]</scope>
    <source>
        <strain evidence="3 4">CBS H-5679</strain>
    </source>
</reference>
<dbReference type="EMBL" id="SAEB01000001">
    <property type="protein sequence ID" value="RVD89569.1"/>
    <property type="molecule type" value="Genomic_DNA"/>
</dbReference>
<evidence type="ECO:0000313" key="3">
    <source>
        <dbReference type="EMBL" id="RVD89569.1"/>
    </source>
</evidence>
<dbReference type="RefSeq" id="XP_067495113.1">
    <property type="nucleotide sequence ID" value="XM_067635020.1"/>
</dbReference>
<feature type="compositionally biased region" description="Basic and acidic residues" evidence="1">
    <location>
        <begin position="255"/>
        <end position="267"/>
    </location>
</feature>
<keyword evidence="4" id="KW-1185">Reference proteome</keyword>
<gene>
    <name evidence="3" type="ORF">DFL_000572</name>
</gene>
<evidence type="ECO:0000256" key="2">
    <source>
        <dbReference type="SAM" id="SignalP"/>
    </source>
</evidence>
<dbReference type="OrthoDB" id="5361043at2759"/>
<evidence type="ECO:0000313" key="4">
    <source>
        <dbReference type="Proteomes" id="UP000283090"/>
    </source>
</evidence>
<accession>A0A437AE49</accession>